<evidence type="ECO:0000313" key="3">
    <source>
        <dbReference type="Proteomes" id="UP001301958"/>
    </source>
</evidence>
<organism evidence="2 3">
    <name type="scientific">Podospora fimiseda</name>
    <dbReference type="NCBI Taxonomy" id="252190"/>
    <lineage>
        <taxon>Eukaryota</taxon>
        <taxon>Fungi</taxon>
        <taxon>Dikarya</taxon>
        <taxon>Ascomycota</taxon>
        <taxon>Pezizomycotina</taxon>
        <taxon>Sordariomycetes</taxon>
        <taxon>Sordariomycetidae</taxon>
        <taxon>Sordariales</taxon>
        <taxon>Podosporaceae</taxon>
        <taxon>Podospora</taxon>
    </lineage>
</organism>
<proteinExistence type="predicted"/>
<gene>
    <name evidence="2" type="ORF">QBC38DRAFT_87456</name>
</gene>
<feature type="signal peptide" evidence="1">
    <location>
        <begin position="1"/>
        <end position="18"/>
    </location>
</feature>
<evidence type="ECO:0000256" key="1">
    <source>
        <dbReference type="SAM" id="SignalP"/>
    </source>
</evidence>
<evidence type="ECO:0000313" key="2">
    <source>
        <dbReference type="EMBL" id="KAK4222305.1"/>
    </source>
</evidence>
<name>A0AAN6YQZ7_9PEZI</name>
<comment type="caution">
    <text evidence="2">The sequence shown here is derived from an EMBL/GenBank/DDBJ whole genome shotgun (WGS) entry which is preliminary data.</text>
</comment>
<reference evidence="2" key="1">
    <citation type="journal article" date="2023" name="Mol. Phylogenet. Evol.">
        <title>Genome-scale phylogeny and comparative genomics of the fungal order Sordariales.</title>
        <authorList>
            <person name="Hensen N."/>
            <person name="Bonometti L."/>
            <person name="Westerberg I."/>
            <person name="Brannstrom I.O."/>
            <person name="Guillou S."/>
            <person name="Cros-Aarteil S."/>
            <person name="Calhoun S."/>
            <person name="Haridas S."/>
            <person name="Kuo A."/>
            <person name="Mondo S."/>
            <person name="Pangilinan J."/>
            <person name="Riley R."/>
            <person name="LaButti K."/>
            <person name="Andreopoulos B."/>
            <person name="Lipzen A."/>
            <person name="Chen C."/>
            <person name="Yan M."/>
            <person name="Daum C."/>
            <person name="Ng V."/>
            <person name="Clum A."/>
            <person name="Steindorff A."/>
            <person name="Ohm R.A."/>
            <person name="Martin F."/>
            <person name="Silar P."/>
            <person name="Natvig D.O."/>
            <person name="Lalanne C."/>
            <person name="Gautier V."/>
            <person name="Ament-Velasquez S.L."/>
            <person name="Kruys A."/>
            <person name="Hutchinson M.I."/>
            <person name="Powell A.J."/>
            <person name="Barry K."/>
            <person name="Miller A.N."/>
            <person name="Grigoriev I.V."/>
            <person name="Debuchy R."/>
            <person name="Gladieux P."/>
            <person name="Hiltunen Thoren M."/>
            <person name="Johannesson H."/>
        </authorList>
    </citation>
    <scope>NUCLEOTIDE SEQUENCE</scope>
    <source>
        <strain evidence="2">CBS 990.96</strain>
    </source>
</reference>
<protein>
    <submittedName>
        <fullName evidence="2">Uncharacterized protein</fullName>
    </submittedName>
</protein>
<sequence>MRFLNLWLILTTPLLTAGSSIEEDEKQTTQKPIKHASYTDPVVCGLGFNASARSADAFYMVQASWSISLLYSREGQTINWLNMPPHTQGIALGGGPECVTQLRASTRSIFTGENNTATRIDISILPHPWLPIPVNMSSFNILVNDTVEARISIISTKKAHVIFKIHTVFDRQNRHDQTANYIHHRPD</sequence>
<keyword evidence="1" id="KW-0732">Signal</keyword>
<accession>A0AAN6YQZ7</accession>
<keyword evidence="3" id="KW-1185">Reference proteome</keyword>
<dbReference type="Proteomes" id="UP001301958">
    <property type="component" value="Unassembled WGS sequence"/>
</dbReference>
<feature type="chain" id="PRO_5042970447" evidence="1">
    <location>
        <begin position="19"/>
        <end position="187"/>
    </location>
</feature>
<reference evidence="2" key="2">
    <citation type="submission" date="2023-05" db="EMBL/GenBank/DDBJ databases">
        <authorList>
            <consortium name="Lawrence Berkeley National Laboratory"/>
            <person name="Steindorff A."/>
            <person name="Hensen N."/>
            <person name="Bonometti L."/>
            <person name="Westerberg I."/>
            <person name="Brannstrom I.O."/>
            <person name="Guillou S."/>
            <person name="Cros-Aarteil S."/>
            <person name="Calhoun S."/>
            <person name="Haridas S."/>
            <person name="Kuo A."/>
            <person name="Mondo S."/>
            <person name="Pangilinan J."/>
            <person name="Riley R."/>
            <person name="Labutti K."/>
            <person name="Andreopoulos B."/>
            <person name="Lipzen A."/>
            <person name="Chen C."/>
            <person name="Yanf M."/>
            <person name="Daum C."/>
            <person name="Ng V."/>
            <person name="Clum A."/>
            <person name="Ohm R."/>
            <person name="Martin F."/>
            <person name="Silar P."/>
            <person name="Natvig D."/>
            <person name="Lalanne C."/>
            <person name="Gautier V."/>
            <person name="Ament-Velasquez S.L."/>
            <person name="Kruys A."/>
            <person name="Hutchinson M.I."/>
            <person name="Powell A.J."/>
            <person name="Barry K."/>
            <person name="Miller A.N."/>
            <person name="Grigoriev I.V."/>
            <person name="Debuchy R."/>
            <person name="Gladieux P."/>
            <person name="Thoren M.H."/>
            <person name="Johannesson H."/>
        </authorList>
    </citation>
    <scope>NUCLEOTIDE SEQUENCE</scope>
    <source>
        <strain evidence="2">CBS 990.96</strain>
    </source>
</reference>
<dbReference type="AlphaFoldDB" id="A0AAN6YQZ7"/>
<dbReference type="EMBL" id="MU865479">
    <property type="protein sequence ID" value="KAK4222305.1"/>
    <property type="molecule type" value="Genomic_DNA"/>
</dbReference>